<dbReference type="AlphaFoldDB" id="A0A5N5DBY0"/>
<keyword evidence="4" id="KW-1185">Reference proteome</keyword>
<dbReference type="Proteomes" id="UP000325902">
    <property type="component" value="Unassembled WGS sequence"/>
</dbReference>
<protein>
    <submittedName>
        <fullName evidence="3">Beta-glucuronidase</fullName>
    </submittedName>
</protein>
<dbReference type="PANTHER" id="PTHR36183:SF2">
    <property type="entry name" value="BETA-GLUCURONIDASE C-TERMINAL DOMAIN-CONTAINING PROTEIN"/>
    <property type="match status" value="1"/>
</dbReference>
<gene>
    <name evidence="3" type="ORF">DBV05_g5995</name>
</gene>
<dbReference type="SUPFAM" id="SSF51445">
    <property type="entry name" value="(Trans)glycosidases"/>
    <property type="match status" value="1"/>
</dbReference>
<feature type="domain" description="Beta-glucuronidase C-terminal" evidence="2">
    <location>
        <begin position="424"/>
        <end position="525"/>
    </location>
</feature>
<organism evidence="3 4">
    <name type="scientific">Lasiodiplodia theobromae</name>
    <dbReference type="NCBI Taxonomy" id="45133"/>
    <lineage>
        <taxon>Eukaryota</taxon>
        <taxon>Fungi</taxon>
        <taxon>Dikarya</taxon>
        <taxon>Ascomycota</taxon>
        <taxon>Pezizomycotina</taxon>
        <taxon>Dothideomycetes</taxon>
        <taxon>Dothideomycetes incertae sedis</taxon>
        <taxon>Botryosphaeriales</taxon>
        <taxon>Botryosphaeriaceae</taxon>
        <taxon>Lasiodiplodia</taxon>
    </lineage>
</organism>
<keyword evidence="1" id="KW-0732">Signal</keyword>
<evidence type="ECO:0000259" key="2">
    <source>
        <dbReference type="Pfam" id="PF16862"/>
    </source>
</evidence>
<accession>A0A5N5DBY0</accession>
<dbReference type="InterPro" id="IPR031728">
    <property type="entry name" value="GlcAase_C"/>
</dbReference>
<dbReference type="PANTHER" id="PTHR36183">
    <property type="entry name" value="BETA-GLUCURONIDASE"/>
    <property type="match status" value="1"/>
</dbReference>
<dbReference type="EMBL" id="VCHE01000034">
    <property type="protein sequence ID" value="KAB2575316.1"/>
    <property type="molecule type" value="Genomic_DNA"/>
</dbReference>
<evidence type="ECO:0000256" key="1">
    <source>
        <dbReference type="SAM" id="SignalP"/>
    </source>
</evidence>
<comment type="caution">
    <text evidence="3">The sequence shown here is derived from an EMBL/GenBank/DDBJ whole genome shotgun (WGS) entry which is preliminary data.</text>
</comment>
<dbReference type="InterPro" id="IPR017853">
    <property type="entry name" value="GH"/>
</dbReference>
<feature type="signal peptide" evidence="1">
    <location>
        <begin position="1"/>
        <end position="21"/>
    </location>
</feature>
<feature type="chain" id="PRO_5025029299" evidence="1">
    <location>
        <begin position="22"/>
        <end position="616"/>
    </location>
</feature>
<dbReference type="Pfam" id="PF16862">
    <property type="entry name" value="Glyco_hydro_79C"/>
    <property type="match status" value="1"/>
</dbReference>
<dbReference type="Gene3D" id="3.20.20.80">
    <property type="entry name" value="Glycosidases"/>
    <property type="match status" value="1"/>
</dbReference>
<dbReference type="InterPro" id="IPR052974">
    <property type="entry name" value="GH79_Enzymes"/>
</dbReference>
<proteinExistence type="predicted"/>
<reference evidence="3 4" key="1">
    <citation type="journal article" date="2019" name="Sci. Rep.">
        <title>A multi-omics analysis of the grapevine pathogen Lasiodiplodia theobromae reveals that temperature affects the expression of virulence- and pathogenicity-related genes.</title>
        <authorList>
            <person name="Felix C."/>
            <person name="Meneses R."/>
            <person name="Goncalves M.F.M."/>
            <person name="Tilleman L."/>
            <person name="Duarte A.S."/>
            <person name="Jorrin-Novo J.V."/>
            <person name="Van de Peer Y."/>
            <person name="Deforce D."/>
            <person name="Van Nieuwerburgh F."/>
            <person name="Esteves A.C."/>
            <person name="Alves A."/>
        </authorList>
    </citation>
    <scope>NUCLEOTIDE SEQUENCE [LARGE SCALE GENOMIC DNA]</scope>
    <source>
        <strain evidence="3 4">LA-SOL3</strain>
    </source>
</reference>
<sequence>MLPPISRLAGALSLAAAVADAQSTVSITPTANAAKASGISQYIPPDYAGFGIEPSNLFSFTGAESTNEFSVNLMENLANYTGKPGAIRLGGNTGDYFLYEADMNEYKVKTNENSVGQGAIASDADIIGPTFFEAVSRFPEGTPIIFGLNLAYFQADYLDQITLMAQAALNNLSNVELVAFEIGNEPDLYLENSFRNGTWTGETYVDQWTTRAEAVYERVLKPAGLPVNFFEGPCTASTIGTTFEIDMLVDNGIQTNVQGSSSPYLRAWNQHDYLYFIDVSTFAITVDWMMNLDNTESQFEYWESQIAIALKTGLPYYLREMQSVGPVGLAGVSDTFGAALWNLNFFLYGATLNMSSVQMHMTDNSMAAPWQPIDRNGVSKNVRPVYYAYAAMAQFIGSGNGTTQVATLSNDNVPTDYKSNVRMYAGYGGGELTSFIIINSKQVNATETKGSLDISLSLPDYKGQTLYISRLTADGADSTTGTTWNGMQYSDDDGKAKTVNDTAESVNIGDNGRATFSVQDSEALIAYIGAKLGSNAVTLNGTTVNRENGASSTTASTATLAAIATTSLAIANSITGSAATATATATSAAARAGDRGYGMTMFMAFTVFAIATYQIW</sequence>
<name>A0A5N5DBY0_9PEZI</name>
<evidence type="ECO:0000313" key="3">
    <source>
        <dbReference type="EMBL" id="KAB2575316.1"/>
    </source>
</evidence>
<evidence type="ECO:0000313" key="4">
    <source>
        <dbReference type="Proteomes" id="UP000325902"/>
    </source>
</evidence>
<dbReference type="OrthoDB" id="2831684at2759"/>